<name>A0ABT4ALE0_9BACT</name>
<dbReference type="RefSeq" id="WP_267541081.1">
    <property type="nucleotide sequence ID" value="NZ_JAPNKA010000001.1"/>
</dbReference>
<dbReference type="Proteomes" id="UP001207654">
    <property type="component" value="Unassembled WGS sequence"/>
</dbReference>
<accession>A0ABT4ALE0</accession>
<protein>
    <submittedName>
        <fullName evidence="1">Uncharacterized protein</fullName>
    </submittedName>
</protein>
<keyword evidence="2" id="KW-1185">Reference proteome</keyword>
<sequence>MQIFIAVTDPKLLGEEPFPNQENLPHNGQYVFSEEGSELSRAERQALAKSWVAPENYTPMPPRKCLFNPNIALRFWRGKTWVDAVVCFTCHRINFLDEQGNSINPGFLQDFGLLGQLSRRAFPGRQFMGLQ</sequence>
<proteinExistence type="predicted"/>
<reference evidence="1 2" key="1">
    <citation type="submission" date="2022-11" db="EMBL/GenBank/DDBJ databases">
        <title>Minimal conservation of predation-associated metabolite biosynthetic gene clusters underscores biosynthetic potential of Myxococcota including descriptions for ten novel species: Archangium lansinium sp. nov., Myxococcus landrumus sp. nov., Nannocystis bai.</title>
        <authorList>
            <person name="Ahearne A."/>
            <person name="Stevens C."/>
            <person name="Phillips K."/>
        </authorList>
    </citation>
    <scope>NUCLEOTIDE SEQUENCE [LARGE SCALE GENOMIC DNA]</scope>
    <source>
        <strain evidence="1 2">MIWBW</strain>
    </source>
</reference>
<comment type="caution">
    <text evidence="1">The sequence shown here is derived from an EMBL/GenBank/DDBJ whole genome shotgun (WGS) entry which is preliminary data.</text>
</comment>
<dbReference type="EMBL" id="JAPNKA010000001">
    <property type="protein sequence ID" value="MCY1082516.1"/>
    <property type="molecule type" value="Genomic_DNA"/>
</dbReference>
<evidence type="ECO:0000313" key="2">
    <source>
        <dbReference type="Proteomes" id="UP001207654"/>
    </source>
</evidence>
<evidence type="ECO:0000313" key="1">
    <source>
        <dbReference type="EMBL" id="MCY1082516.1"/>
    </source>
</evidence>
<organism evidence="1 2">
    <name type="scientific">Archangium lansingense</name>
    <dbReference type="NCBI Taxonomy" id="2995310"/>
    <lineage>
        <taxon>Bacteria</taxon>
        <taxon>Pseudomonadati</taxon>
        <taxon>Myxococcota</taxon>
        <taxon>Myxococcia</taxon>
        <taxon>Myxococcales</taxon>
        <taxon>Cystobacterineae</taxon>
        <taxon>Archangiaceae</taxon>
        <taxon>Archangium</taxon>
    </lineage>
</organism>
<gene>
    <name evidence="1" type="ORF">OV287_49525</name>
</gene>